<dbReference type="Pfam" id="PF00248">
    <property type="entry name" value="Aldo_ket_red"/>
    <property type="match status" value="1"/>
</dbReference>
<evidence type="ECO:0000259" key="1">
    <source>
        <dbReference type="Pfam" id="PF00248"/>
    </source>
</evidence>
<organism evidence="2">
    <name type="scientific">marine sediment metagenome</name>
    <dbReference type="NCBI Taxonomy" id="412755"/>
    <lineage>
        <taxon>unclassified sequences</taxon>
        <taxon>metagenomes</taxon>
        <taxon>ecological metagenomes</taxon>
    </lineage>
</organism>
<dbReference type="EMBL" id="BARS01025426">
    <property type="protein sequence ID" value="GAG04019.1"/>
    <property type="molecule type" value="Genomic_DNA"/>
</dbReference>
<feature type="domain" description="NADP-dependent oxidoreductase" evidence="1">
    <location>
        <begin position="30"/>
        <end position="118"/>
    </location>
</feature>
<dbReference type="PANTHER" id="PTHR42686:SF1">
    <property type="entry name" value="GH17980P-RELATED"/>
    <property type="match status" value="1"/>
</dbReference>
<sequence>MQPGSQNQAAGSDNLPRRILGRTGLAVSVLGMGGVGAMGKYGPVTPQSFALTMTRASELGINFLDTSPDYGDSEAVFGHYLQDHRDRWIVCTKVGGCLGRENLTREQVLEQLPQSLER</sequence>
<dbReference type="GO" id="GO:0005829">
    <property type="term" value="C:cytosol"/>
    <property type="evidence" value="ECO:0007669"/>
    <property type="project" value="TreeGrafter"/>
</dbReference>
<reference evidence="2" key="1">
    <citation type="journal article" date="2014" name="Front. Microbiol.">
        <title>High frequency of phylogenetically diverse reductive dehalogenase-homologous genes in deep subseafloor sedimentary metagenomes.</title>
        <authorList>
            <person name="Kawai M."/>
            <person name="Futagami T."/>
            <person name="Toyoda A."/>
            <person name="Takaki Y."/>
            <person name="Nishi S."/>
            <person name="Hori S."/>
            <person name="Arai W."/>
            <person name="Tsubouchi T."/>
            <person name="Morono Y."/>
            <person name="Uchiyama I."/>
            <person name="Ito T."/>
            <person name="Fujiyama A."/>
            <person name="Inagaki F."/>
            <person name="Takami H."/>
        </authorList>
    </citation>
    <scope>NUCLEOTIDE SEQUENCE</scope>
    <source>
        <strain evidence="2">Expedition CK06-06</strain>
    </source>
</reference>
<dbReference type="InterPro" id="IPR023210">
    <property type="entry name" value="NADP_OxRdtase_dom"/>
</dbReference>
<protein>
    <recommendedName>
        <fullName evidence="1">NADP-dependent oxidoreductase domain-containing protein</fullName>
    </recommendedName>
</protein>
<dbReference type="AlphaFoldDB" id="X0UE49"/>
<dbReference type="InterPro" id="IPR036812">
    <property type="entry name" value="NAD(P)_OxRdtase_dom_sf"/>
</dbReference>
<name>X0UE49_9ZZZZ</name>
<feature type="non-terminal residue" evidence="2">
    <location>
        <position position="118"/>
    </location>
</feature>
<dbReference type="InterPro" id="IPR020471">
    <property type="entry name" value="AKR"/>
</dbReference>
<gene>
    <name evidence="2" type="ORF">S01H1_40188</name>
</gene>
<evidence type="ECO:0000313" key="2">
    <source>
        <dbReference type="EMBL" id="GAG04019.1"/>
    </source>
</evidence>
<dbReference type="Gene3D" id="3.20.20.100">
    <property type="entry name" value="NADP-dependent oxidoreductase domain"/>
    <property type="match status" value="1"/>
</dbReference>
<proteinExistence type="predicted"/>
<dbReference type="GO" id="GO:0016491">
    <property type="term" value="F:oxidoreductase activity"/>
    <property type="evidence" value="ECO:0007669"/>
    <property type="project" value="InterPro"/>
</dbReference>
<accession>X0UE49</accession>
<dbReference type="SUPFAM" id="SSF51430">
    <property type="entry name" value="NAD(P)-linked oxidoreductase"/>
    <property type="match status" value="1"/>
</dbReference>
<dbReference type="PANTHER" id="PTHR42686">
    <property type="entry name" value="GH17980P-RELATED"/>
    <property type="match status" value="1"/>
</dbReference>
<comment type="caution">
    <text evidence="2">The sequence shown here is derived from an EMBL/GenBank/DDBJ whole genome shotgun (WGS) entry which is preliminary data.</text>
</comment>